<evidence type="ECO:0000313" key="2">
    <source>
        <dbReference type="Proteomes" id="UP001224139"/>
    </source>
</evidence>
<evidence type="ECO:0008006" key="3">
    <source>
        <dbReference type="Google" id="ProtNLM"/>
    </source>
</evidence>
<sequence>MIESEERFHSSLQLLAIYEKEFLTIKRQNIAPDYFFEMEERKIQFHRKEDIDE</sequence>
<dbReference type="Proteomes" id="UP001224139">
    <property type="component" value="Unassembled WGS sequence"/>
</dbReference>
<dbReference type="RefSeq" id="WP_289357977.1">
    <property type="nucleotide sequence ID" value="NZ_JAUCFG010000002.1"/>
</dbReference>
<organism evidence="1 2">
    <name type="scientific">Bacillus hominis</name>
    <dbReference type="NCBI Taxonomy" id="2817478"/>
    <lineage>
        <taxon>Bacteria</taxon>
        <taxon>Bacillati</taxon>
        <taxon>Bacillota</taxon>
        <taxon>Bacilli</taxon>
        <taxon>Bacillales</taxon>
        <taxon>Bacillaceae</taxon>
        <taxon>Bacillus</taxon>
        <taxon>Bacillus cereus group</taxon>
    </lineage>
</organism>
<name>A0ABT7R292_9BACI</name>
<evidence type="ECO:0000313" key="1">
    <source>
        <dbReference type="EMBL" id="MDM5437028.1"/>
    </source>
</evidence>
<proteinExistence type="predicted"/>
<comment type="caution">
    <text evidence="1">The sequence shown here is derived from an EMBL/GenBank/DDBJ whole genome shotgun (WGS) entry which is preliminary data.</text>
</comment>
<protein>
    <recommendedName>
        <fullName evidence="3">Fur-regulated basic protein FbpA</fullName>
    </recommendedName>
</protein>
<keyword evidence="2" id="KW-1185">Reference proteome</keyword>
<gene>
    <name evidence="1" type="ORF">QUG02_02375</name>
</gene>
<dbReference type="EMBL" id="JAUCFG010000002">
    <property type="protein sequence ID" value="MDM5437028.1"/>
    <property type="molecule type" value="Genomic_DNA"/>
</dbReference>
<reference evidence="1 2" key="1">
    <citation type="submission" date="2023-06" db="EMBL/GenBank/DDBJ databases">
        <title>Comparative genomics of Bacillaceae isolates and their secondary metabolite potential.</title>
        <authorList>
            <person name="Song L."/>
            <person name="Nielsen L.J."/>
            <person name="Mohite O."/>
            <person name="Xu X."/>
            <person name="Weber T."/>
            <person name="Kovacs A.T."/>
        </authorList>
    </citation>
    <scope>NUCLEOTIDE SEQUENCE [LARGE SCALE GENOMIC DNA]</scope>
    <source>
        <strain evidence="1 2">DX2.1</strain>
    </source>
</reference>
<accession>A0ABT7R292</accession>